<feature type="region of interest" description="Disordered" evidence="1">
    <location>
        <begin position="1"/>
        <end position="37"/>
    </location>
</feature>
<reference evidence="2 3" key="1">
    <citation type="journal article" date="2013" name="MBio">
        <title>Genome sequencing of the plant pathogen Taphrina deformans, the causal agent of peach leaf curl.</title>
        <authorList>
            <person name="Cisse O.H."/>
            <person name="Almeida J.M.G.C.F."/>
            <person name="Fonseca A."/>
            <person name="Kumar A.A."/>
            <person name="Salojaervi J."/>
            <person name="Overmyer K."/>
            <person name="Hauser P.M."/>
            <person name="Pagni M."/>
        </authorList>
    </citation>
    <scope>NUCLEOTIDE SEQUENCE [LARGE SCALE GENOMIC DNA]</scope>
    <source>
        <strain evidence="3">PYCC 5710 / ATCC 11124 / CBS 356.35 / IMI 108563 / JCM 9778 / NBRC 8474</strain>
    </source>
</reference>
<sequence>MSTHDSDPGLLVASSRSRPPAARKEPSVRDANTRADLGRLAREAEAAAYKARTAALNKNPVISTKTSETASAVAPARLDKPTRAEANSANIRADSRSPMVATGRDESRRPSDNSTARRIVEARSPVREKRPRSLTRRSSPDSNRSAPAIRRGLTAADIGRLEREKEAAAYKAKVLAEQKLQSKHTDSTSQIKPSNTHDRKTAPTSNAEARTSTPVVAKKQESPAVSAEVVIHVKSICPQLDSQLASLKAEYELLLKQDHKKQADLRVSMRQWAMLERESQREAHKSELAQLSLEATSAM</sequence>
<protein>
    <submittedName>
        <fullName evidence="2">Uncharacterized protein</fullName>
    </submittedName>
</protein>
<feature type="region of interest" description="Disordered" evidence="1">
    <location>
        <begin position="179"/>
        <end position="219"/>
    </location>
</feature>
<feature type="compositionally biased region" description="Polar residues" evidence="1">
    <location>
        <begin position="202"/>
        <end position="214"/>
    </location>
</feature>
<feature type="region of interest" description="Disordered" evidence="1">
    <location>
        <begin position="55"/>
        <end position="151"/>
    </location>
</feature>
<dbReference type="VEuPathDB" id="FungiDB:TAPDE_003412"/>
<organism evidence="2 3">
    <name type="scientific">Taphrina deformans (strain PYCC 5710 / ATCC 11124 / CBS 356.35 / IMI 108563 / JCM 9778 / NBRC 8474)</name>
    <name type="common">Peach leaf curl fungus</name>
    <name type="synonym">Lalaria deformans</name>
    <dbReference type="NCBI Taxonomy" id="1097556"/>
    <lineage>
        <taxon>Eukaryota</taxon>
        <taxon>Fungi</taxon>
        <taxon>Dikarya</taxon>
        <taxon>Ascomycota</taxon>
        <taxon>Taphrinomycotina</taxon>
        <taxon>Taphrinomycetes</taxon>
        <taxon>Taphrinales</taxon>
        <taxon>Taphrinaceae</taxon>
        <taxon>Taphrina</taxon>
    </lineage>
</organism>
<feature type="compositionally biased region" description="Polar residues" evidence="1">
    <location>
        <begin position="60"/>
        <end position="70"/>
    </location>
</feature>
<name>R4XCD0_TAPDE</name>
<evidence type="ECO:0000313" key="2">
    <source>
        <dbReference type="EMBL" id="CCG83241.1"/>
    </source>
</evidence>
<proteinExistence type="predicted"/>
<dbReference type="AlphaFoldDB" id="R4XCD0"/>
<dbReference type="Proteomes" id="UP000013776">
    <property type="component" value="Unassembled WGS sequence"/>
</dbReference>
<feature type="compositionally biased region" description="Basic and acidic residues" evidence="1">
    <location>
        <begin position="22"/>
        <end position="37"/>
    </location>
</feature>
<gene>
    <name evidence="2" type="ORF">TAPDE_003412</name>
</gene>
<accession>R4XCD0</accession>
<evidence type="ECO:0000256" key="1">
    <source>
        <dbReference type="SAM" id="MobiDB-lite"/>
    </source>
</evidence>
<comment type="caution">
    <text evidence="2">The sequence shown here is derived from an EMBL/GenBank/DDBJ whole genome shotgun (WGS) entry which is preliminary data.</text>
</comment>
<feature type="compositionally biased region" description="Polar residues" evidence="1">
    <location>
        <begin position="136"/>
        <end position="145"/>
    </location>
</feature>
<keyword evidence="3" id="KW-1185">Reference proteome</keyword>
<dbReference type="EMBL" id="CAHR02000131">
    <property type="protein sequence ID" value="CCG83241.1"/>
    <property type="molecule type" value="Genomic_DNA"/>
</dbReference>
<evidence type="ECO:0000313" key="3">
    <source>
        <dbReference type="Proteomes" id="UP000013776"/>
    </source>
</evidence>
<feature type="compositionally biased region" description="Basic and acidic residues" evidence="1">
    <location>
        <begin position="118"/>
        <end position="128"/>
    </location>
</feature>